<organism evidence="2 3">
    <name type="scientific">Paracoccus angustae</name>
    <dbReference type="NCBI Taxonomy" id="1671480"/>
    <lineage>
        <taxon>Bacteria</taxon>
        <taxon>Pseudomonadati</taxon>
        <taxon>Pseudomonadota</taxon>
        <taxon>Alphaproteobacteria</taxon>
        <taxon>Rhodobacterales</taxon>
        <taxon>Paracoccaceae</taxon>
        <taxon>Paracoccus</taxon>
    </lineage>
</organism>
<feature type="region of interest" description="Disordered" evidence="1">
    <location>
        <begin position="37"/>
        <end position="73"/>
    </location>
</feature>
<protein>
    <submittedName>
        <fullName evidence="2">Isocitrate lyase/phosphoenolpyruvate mutase family protein</fullName>
    </submittedName>
</protein>
<comment type="caution">
    <text evidence="2">The sequence shown here is derived from an EMBL/GenBank/DDBJ whole genome shotgun (WGS) entry which is preliminary data.</text>
</comment>
<keyword evidence="2" id="KW-0456">Lyase</keyword>
<dbReference type="RefSeq" id="WP_377764578.1">
    <property type="nucleotide sequence ID" value="NZ_JBHRXY010000076.1"/>
</dbReference>
<keyword evidence="3" id="KW-1185">Reference proteome</keyword>
<proteinExistence type="predicted"/>
<dbReference type="InterPro" id="IPR040442">
    <property type="entry name" value="Pyrv_kinase-like_dom_sf"/>
</dbReference>
<dbReference type="GO" id="GO:0016829">
    <property type="term" value="F:lyase activity"/>
    <property type="evidence" value="ECO:0007669"/>
    <property type="project" value="UniProtKB-KW"/>
</dbReference>
<dbReference type="EMBL" id="JBHRXY010000076">
    <property type="protein sequence ID" value="MFC3632132.1"/>
    <property type="molecule type" value="Genomic_DNA"/>
</dbReference>
<dbReference type="InterPro" id="IPR015813">
    <property type="entry name" value="Pyrv/PenolPyrv_kinase-like_dom"/>
</dbReference>
<dbReference type="Proteomes" id="UP001595539">
    <property type="component" value="Unassembled WGS sequence"/>
</dbReference>
<feature type="compositionally biased region" description="Basic and acidic residues" evidence="1">
    <location>
        <begin position="41"/>
        <end position="52"/>
    </location>
</feature>
<reference evidence="3" key="1">
    <citation type="journal article" date="2019" name="Int. J. Syst. Evol. Microbiol.">
        <title>The Global Catalogue of Microorganisms (GCM) 10K type strain sequencing project: providing services to taxonomists for standard genome sequencing and annotation.</title>
        <authorList>
            <consortium name="The Broad Institute Genomics Platform"/>
            <consortium name="The Broad Institute Genome Sequencing Center for Infectious Disease"/>
            <person name="Wu L."/>
            <person name="Ma J."/>
        </authorList>
    </citation>
    <scope>NUCLEOTIDE SEQUENCE [LARGE SCALE GENOMIC DNA]</scope>
    <source>
        <strain evidence="3">KCTC 42473</strain>
    </source>
</reference>
<evidence type="ECO:0000256" key="1">
    <source>
        <dbReference type="SAM" id="MobiDB-lite"/>
    </source>
</evidence>
<sequence>MHDSGFFLLPNAWDAGSAVRLTRAGFRAIASTSAGAAWAAGKEDGRQGRQEDGTGVPPAHARCGALPGPHHSY</sequence>
<dbReference type="Gene3D" id="3.20.20.60">
    <property type="entry name" value="Phosphoenolpyruvate-binding domains"/>
    <property type="match status" value="1"/>
</dbReference>
<gene>
    <name evidence="2" type="ORF">ACFOM8_22275</name>
</gene>
<accession>A0ABV7UB63</accession>
<evidence type="ECO:0000313" key="2">
    <source>
        <dbReference type="EMBL" id="MFC3632132.1"/>
    </source>
</evidence>
<name>A0ABV7UB63_9RHOB</name>
<evidence type="ECO:0000313" key="3">
    <source>
        <dbReference type="Proteomes" id="UP001595539"/>
    </source>
</evidence>
<dbReference type="SUPFAM" id="SSF51621">
    <property type="entry name" value="Phosphoenolpyruvate/pyruvate domain"/>
    <property type="match status" value="1"/>
</dbReference>
<dbReference type="Pfam" id="PF13714">
    <property type="entry name" value="PEP_mutase"/>
    <property type="match status" value="1"/>
</dbReference>